<dbReference type="SMART" id="SM00494">
    <property type="entry name" value="ChtBD2"/>
    <property type="match status" value="1"/>
</dbReference>
<feature type="domain" description="Chitin-binding type-2" evidence="1">
    <location>
        <begin position="26"/>
        <end position="72"/>
    </location>
</feature>
<dbReference type="Proteomes" id="UP000202782">
    <property type="component" value="Segment"/>
</dbReference>
<evidence type="ECO:0000313" key="2">
    <source>
        <dbReference type="EMBL" id="ABQ52011.1"/>
    </source>
</evidence>
<dbReference type="InterPro" id="IPR002557">
    <property type="entry name" value="Chitin-bd_dom"/>
</dbReference>
<keyword evidence="3" id="KW-1185">Reference proteome</keyword>
<name>A5IZS0_9BBAC</name>
<evidence type="ECO:0000313" key="3">
    <source>
        <dbReference type="Proteomes" id="UP000202782"/>
    </source>
</evidence>
<dbReference type="RefSeq" id="YP_001257019.1">
    <property type="nucleotide sequence ID" value="NC_009503.1"/>
</dbReference>
<dbReference type="Gene3D" id="2.170.140.10">
    <property type="entry name" value="Chitin binding domain"/>
    <property type="match status" value="1"/>
</dbReference>
<proteinExistence type="predicted"/>
<sequence length="81" mass="9457">MITEIMIVVFIVLIGLMLVVNSNDPNRCRRPDPTNCRKFYDCDDNLVTCPITERFDDNTLTCRSYYLVDCGDRYNEPFPPD</sequence>
<protein>
    <recommendedName>
        <fullName evidence="1">Chitin-binding type-2 domain-containing protein</fullName>
    </recommendedName>
</protein>
<dbReference type="OrthoDB" id="24146at10239"/>
<dbReference type="EMBL" id="DQ288858">
    <property type="protein sequence ID" value="ABQ52011.1"/>
    <property type="molecule type" value="Genomic_DNA"/>
</dbReference>
<reference evidence="2 3" key="1">
    <citation type="journal article" date="2008" name="J. Microbiol.">
        <title>Molecular and phylogenetic characterization of Spodoptera litura granulovirus.</title>
        <authorList>
            <person name="Wang Y."/>
            <person name="Choi J.Y."/>
            <person name="Roh J.Y."/>
            <person name="Woo S.D."/>
            <person name="Jin B.R."/>
            <person name="Je Y.H."/>
        </authorList>
    </citation>
    <scope>NUCLEOTIDE SEQUENCE [LARGE SCALE GENOMIC DNA]</scope>
    <source>
        <strain evidence="2">SlGV-K1</strain>
    </source>
</reference>
<gene>
    <name evidence="2" type="primary">orf68</name>
    <name evidence="2" type="ORF">SlGVgp068</name>
</gene>
<dbReference type="GO" id="GO:0005576">
    <property type="term" value="C:extracellular region"/>
    <property type="evidence" value="ECO:0007669"/>
    <property type="project" value="InterPro"/>
</dbReference>
<organism evidence="2 3">
    <name type="scientific">Spodoptera litura granulovirus</name>
    <dbReference type="NCBI Taxonomy" id="359919"/>
    <lineage>
        <taxon>Viruses</taxon>
        <taxon>Viruses incertae sedis</taxon>
        <taxon>Naldaviricetes</taxon>
        <taxon>Lefavirales</taxon>
        <taxon>Baculoviridae</taxon>
        <taxon>Betabaculovirus</taxon>
        <taxon>Betabaculovirus spliturae</taxon>
    </lineage>
</organism>
<dbReference type="GeneID" id="5184166"/>
<dbReference type="InterPro" id="IPR036508">
    <property type="entry name" value="Chitin-bd_dom_sf"/>
</dbReference>
<dbReference type="SUPFAM" id="SSF57625">
    <property type="entry name" value="Invertebrate chitin-binding proteins"/>
    <property type="match status" value="1"/>
</dbReference>
<dbReference type="KEGG" id="vg:5184166"/>
<accession>A5IZS0</accession>
<evidence type="ECO:0000259" key="1">
    <source>
        <dbReference type="SMART" id="SM00494"/>
    </source>
</evidence>
<dbReference type="GO" id="GO:0008061">
    <property type="term" value="F:chitin binding"/>
    <property type="evidence" value="ECO:0007669"/>
    <property type="project" value="InterPro"/>
</dbReference>